<dbReference type="GO" id="GO:0071111">
    <property type="term" value="F:cyclic-guanylate-specific phosphodiesterase activity"/>
    <property type="evidence" value="ECO:0007669"/>
    <property type="project" value="UniProtKB-EC"/>
</dbReference>
<dbReference type="NCBIfam" id="TIGR00229">
    <property type="entry name" value="sensory_box"/>
    <property type="match status" value="2"/>
</dbReference>
<dbReference type="SUPFAM" id="SSF55785">
    <property type="entry name" value="PYP-like sensor domain (PAS domain)"/>
    <property type="match status" value="2"/>
</dbReference>
<accession>A0A1J5SCG0</accession>
<keyword evidence="2" id="KW-1133">Transmembrane helix</keyword>
<comment type="caution">
    <text evidence="6">The sequence shown here is derived from an EMBL/GenBank/DDBJ whole genome shotgun (WGS) entry which is preliminary data.</text>
</comment>
<feature type="domain" description="PAS" evidence="3">
    <location>
        <begin position="170"/>
        <end position="241"/>
    </location>
</feature>
<dbReference type="SMART" id="SM00267">
    <property type="entry name" value="GGDEF"/>
    <property type="match status" value="1"/>
</dbReference>
<proteinExistence type="predicted"/>
<evidence type="ECO:0000259" key="3">
    <source>
        <dbReference type="PROSITE" id="PS50112"/>
    </source>
</evidence>
<dbReference type="PANTHER" id="PTHR44757">
    <property type="entry name" value="DIGUANYLATE CYCLASE DGCP"/>
    <property type="match status" value="1"/>
</dbReference>
<dbReference type="SUPFAM" id="SSF55073">
    <property type="entry name" value="Nucleotide cyclase"/>
    <property type="match status" value="1"/>
</dbReference>
<dbReference type="InterPro" id="IPR000014">
    <property type="entry name" value="PAS"/>
</dbReference>
<gene>
    <name evidence="6" type="primary">gmr_99</name>
    <name evidence="6" type="ORF">GALL_185000</name>
</gene>
<dbReference type="InterPro" id="IPR029787">
    <property type="entry name" value="Nucleotide_cyclase"/>
</dbReference>
<dbReference type="CDD" id="cd00130">
    <property type="entry name" value="PAS"/>
    <property type="match status" value="1"/>
</dbReference>
<feature type="transmembrane region" description="Helical" evidence="2">
    <location>
        <begin position="74"/>
        <end position="93"/>
    </location>
</feature>
<dbReference type="Gene3D" id="3.30.70.270">
    <property type="match status" value="1"/>
</dbReference>
<dbReference type="Gene3D" id="3.30.450.20">
    <property type="entry name" value="PAS domain"/>
    <property type="match status" value="2"/>
</dbReference>
<dbReference type="NCBIfam" id="TIGR00254">
    <property type="entry name" value="GGDEF"/>
    <property type="match status" value="1"/>
</dbReference>
<dbReference type="PROSITE" id="PS50887">
    <property type="entry name" value="GGDEF"/>
    <property type="match status" value="1"/>
</dbReference>
<dbReference type="EMBL" id="MLJW01000106">
    <property type="protein sequence ID" value="OIQ99403.1"/>
    <property type="molecule type" value="Genomic_DNA"/>
</dbReference>
<evidence type="ECO:0000259" key="5">
    <source>
        <dbReference type="PROSITE" id="PS50887"/>
    </source>
</evidence>
<dbReference type="InterPro" id="IPR052155">
    <property type="entry name" value="Biofilm_reg_signaling"/>
</dbReference>
<dbReference type="PROSITE" id="PS50113">
    <property type="entry name" value="PAC"/>
    <property type="match status" value="1"/>
</dbReference>
<dbReference type="EC" id="3.1.4.52" evidence="6"/>
<dbReference type="InterPro" id="IPR001610">
    <property type="entry name" value="PAC"/>
</dbReference>
<dbReference type="InterPro" id="IPR043128">
    <property type="entry name" value="Rev_trsase/Diguanyl_cyclase"/>
</dbReference>
<keyword evidence="1" id="KW-0175">Coiled coil</keyword>
<feature type="coiled-coil region" evidence="1">
    <location>
        <begin position="132"/>
        <end position="159"/>
    </location>
</feature>
<dbReference type="FunFam" id="3.30.70.270:FF:000001">
    <property type="entry name" value="Diguanylate cyclase domain protein"/>
    <property type="match status" value="1"/>
</dbReference>
<evidence type="ECO:0000256" key="2">
    <source>
        <dbReference type="SAM" id="Phobius"/>
    </source>
</evidence>
<dbReference type="InterPro" id="IPR013656">
    <property type="entry name" value="PAS_4"/>
</dbReference>
<evidence type="ECO:0000313" key="6">
    <source>
        <dbReference type="EMBL" id="OIQ99403.1"/>
    </source>
</evidence>
<feature type="transmembrane region" description="Helical" evidence="2">
    <location>
        <begin position="105"/>
        <end position="125"/>
    </location>
</feature>
<feature type="domain" description="PAC" evidence="4">
    <location>
        <begin position="244"/>
        <end position="296"/>
    </location>
</feature>
<protein>
    <submittedName>
        <fullName evidence="6">Cyclic di-GMP phosphodiesterase Gmr</fullName>
        <ecNumber evidence="6">3.1.4.52</ecNumber>
    </submittedName>
</protein>
<dbReference type="InterPro" id="IPR035965">
    <property type="entry name" value="PAS-like_dom_sf"/>
</dbReference>
<reference evidence="6" key="1">
    <citation type="submission" date="2016-10" db="EMBL/GenBank/DDBJ databases">
        <title>Sequence of Gallionella enrichment culture.</title>
        <authorList>
            <person name="Poehlein A."/>
            <person name="Muehling M."/>
            <person name="Daniel R."/>
        </authorList>
    </citation>
    <scope>NUCLEOTIDE SEQUENCE</scope>
</reference>
<dbReference type="SMART" id="SM00091">
    <property type="entry name" value="PAS"/>
    <property type="match status" value="2"/>
</dbReference>
<sequence length="591" mass="67742">MRLENRRIRCDHLKIIPRLQLGTRTVSPFQISLPKCIQAHLSGVRPMASLINFPFSGKNQTGSRTSAFRIAARLFSIVAVSTLFIETVLMFAFKWLSPISIVVENFLDGAILTLLLSPILYLFLFRPLYTNISLIQESQENLQQQRDRLEHEVQLRTTELTRAKDIVDDALKETDDLYQNAPCGYHSLDKDGIIVRINKTELSWLGYTKDEVVGKMKWRNTITSASLHVFQNNFPNFMKHGFVHDLEYEMIRKDGTIFHGLLNATAVYDDSGNFLMSRSTVFDITQRKLTEAMLRESEARLKEMFENLSSAVAVYQASPNGQDFTFITFNRAAERLEKMRREDLIGKNVLDVFPRIAEHGLLDIFRRVWKSGVAEHFPISMYQDGRISRWCENYVYKLPNGEIASIYDDATKEKQDEEQMHHLAYHDVLTGLPNRILIFDRLRRALLKAKRDGSKSALMFLDLDKFKLINDTLGHDMGDMILRETAKRLRDCIRESDTVARIGGDEFVVLLPTINAELDAMRVAEKIRHAVHQPFELAGHSLHISSSIGIAAYPSHGNEEKQLVKNADIAMYYAKKTGGNNVKIYQPDYSE</sequence>
<dbReference type="PROSITE" id="PS50112">
    <property type="entry name" value="PAS"/>
    <property type="match status" value="2"/>
</dbReference>
<dbReference type="SMART" id="SM00086">
    <property type="entry name" value="PAC"/>
    <property type="match status" value="1"/>
</dbReference>
<dbReference type="InterPro" id="IPR000160">
    <property type="entry name" value="GGDEF_dom"/>
</dbReference>
<dbReference type="AlphaFoldDB" id="A0A1J5SCG0"/>
<keyword evidence="2" id="KW-0812">Transmembrane</keyword>
<feature type="domain" description="GGDEF" evidence="5">
    <location>
        <begin position="454"/>
        <end position="587"/>
    </location>
</feature>
<feature type="domain" description="PAS" evidence="3">
    <location>
        <begin position="297"/>
        <end position="353"/>
    </location>
</feature>
<evidence type="ECO:0000259" key="4">
    <source>
        <dbReference type="PROSITE" id="PS50113"/>
    </source>
</evidence>
<organism evidence="6">
    <name type="scientific">mine drainage metagenome</name>
    <dbReference type="NCBI Taxonomy" id="410659"/>
    <lineage>
        <taxon>unclassified sequences</taxon>
        <taxon>metagenomes</taxon>
        <taxon>ecological metagenomes</taxon>
    </lineage>
</organism>
<keyword evidence="6" id="KW-0378">Hydrolase</keyword>
<dbReference type="InterPro" id="IPR000700">
    <property type="entry name" value="PAS-assoc_C"/>
</dbReference>
<dbReference type="Pfam" id="PF13426">
    <property type="entry name" value="PAS_9"/>
    <property type="match status" value="1"/>
</dbReference>
<dbReference type="CDD" id="cd01949">
    <property type="entry name" value="GGDEF"/>
    <property type="match status" value="1"/>
</dbReference>
<name>A0A1J5SCG0_9ZZZZ</name>
<dbReference type="Pfam" id="PF08448">
    <property type="entry name" value="PAS_4"/>
    <property type="match status" value="1"/>
</dbReference>
<keyword evidence="2" id="KW-0472">Membrane</keyword>
<evidence type="ECO:0000256" key="1">
    <source>
        <dbReference type="SAM" id="Coils"/>
    </source>
</evidence>
<dbReference type="Pfam" id="PF00990">
    <property type="entry name" value="GGDEF"/>
    <property type="match status" value="1"/>
</dbReference>
<dbReference type="PANTHER" id="PTHR44757:SF2">
    <property type="entry name" value="BIOFILM ARCHITECTURE MAINTENANCE PROTEIN MBAA"/>
    <property type="match status" value="1"/>
</dbReference>